<name>K0KNX9_WICCF</name>
<dbReference type="EMBL" id="CAIF01000052">
    <property type="protein sequence ID" value="CCH42803.1"/>
    <property type="molecule type" value="Genomic_DNA"/>
</dbReference>
<reference evidence="1 2" key="1">
    <citation type="journal article" date="2012" name="Eukaryot. Cell">
        <title>Draft genome sequence of Wickerhamomyces ciferrii NRRL Y-1031 F-60-10.</title>
        <authorList>
            <person name="Schneider J."/>
            <person name="Andrea H."/>
            <person name="Blom J."/>
            <person name="Jaenicke S."/>
            <person name="Ruckert C."/>
            <person name="Schorsch C."/>
            <person name="Szczepanowski R."/>
            <person name="Farwick M."/>
            <person name="Goesmann A."/>
            <person name="Puhler A."/>
            <person name="Schaffer S."/>
            <person name="Tauch A."/>
            <person name="Kohler T."/>
            <person name="Brinkrolf K."/>
        </authorList>
    </citation>
    <scope>NUCLEOTIDE SEQUENCE [LARGE SCALE GENOMIC DNA]</scope>
    <source>
        <strain evidence="2">ATCC 14091 / BCRC 22168 / CBS 111 / JCM 3599 / NBRC 0793 / NRRL Y-1031 F-60-10</strain>
    </source>
</reference>
<accession>K0KNX9</accession>
<evidence type="ECO:0000313" key="2">
    <source>
        <dbReference type="Proteomes" id="UP000009328"/>
    </source>
</evidence>
<dbReference type="InParanoid" id="K0KNX9"/>
<dbReference type="HOGENOM" id="CLU_507355_0_0_1"/>
<organism evidence="1 2">
    <name type="scientific">Wickerhamomyces ciferrii (strain ATCC 14091 / BCRC 22168 / CBS 111 / JCM 3599 / NBRC 0793 / NRRL Y-1031 F-60-10)</name>
    <name type="common">Yeast</name>
    <name type="synonym">Pichia ciferrii</name>
    <dbReference type="NCBI Taxonomy" id="1206466"/>
    <lineage>
        <taxon>Eukaryota</taxon>
        <taxon>Fungi</taxon>
        <taxon>Dikarya</taxon>
        <taxon>Ascomycota</taxon>
        <taxon>Saccharomycotina</taxon>
        <taxon>Saccharomycetes</taxon>
        <taxon>Phaffomycetales</taxon>
        <taxon>Wickerhamomycetaceae</taxon>
        <taxon>Wickerhamomyces</taxon>
    </lineage>
</organism>
<keyword evidence="2" id="KW-1185">Reference proteome</keyword>
<evidence type="ECO:0000313" key="1">
    <source>
        <dbReference type="EMBL" id="CCH42803.1"/>
    </source>
</evidence>
<comment type="caution">
    <text evidence="1">The sequence shown here is derived from an EMBL/GenBank/DDBJ whole genome shotgun (WGS) entry which is preliminary data.</text>
</comment>
<proteinExistence type="predicted"/>
<dbReference type="AlphaFoldDB" id="K0KNX9"/>
<gene>
    <name evidence="1" type="ORF">BN7_2347</name>
</gene>
<dbReference type="Proteomes" id="UP000009328">
    <property type="component" value="Unassembled WGS sequence"/>
</dbReference>
<sequence>MNLTKDYSYATLPIPNRLLLGFCMVSAGILEYGLHHISMALEFTPHHLKCLPEVLLGQAYDSSGLSEIAEGLYSQTNVEKLELLLEKDQKELESFISKTPILENSILKPKNPHHTLKMYLLQTNDAIDKVVPENLEECDQSQDFLKSRTLDKLSNLICRLSPTEDSICPLLEDDEKLDNLLNYYTKDFGSIDGSQRQENVIQYLLKLDDNVEKYSQFVRWWFITTYLILVSGENNEIFHNFHWLLKLHEIALLSNIVSKKDYPKLNIIMKCSSLVCARASLVYDNLTMDKIDSLIVEILKFSYNFDSKREYLCGRTEYFFVTMSLLYQRKSILNLKEVGENRYEFLKPDLEQTLRNLIILATIIPLDNSLISRIYDEISTCIILHGQLHLKIIWIFSFLKSFFSLTANLTYTIDCDYYSNLSNFNDLNEQIKDRIFDIKSIQFMYEKDSIVEDVEDVDHLIAFMIPRVKVISGEHELIDVEFPDDFKVMDEKSTAITHNNKTNELIQLWISSFLDYNESIPKDIYKFLKKFNINIPN</sequence>
<protein>
    <submittedName>
        <fullName evidence="1">Uncharacterized protein</fullName>
    </submittedName>
</protein>